<name>A0A6N2LZA8_SALVM</name>
<organism evidence="1">
    <name type="scientific">Salix viminalis</name>
    <name type="common">Common osier</name>
    <name type="synonym">Basket willow</name>
    <dbReference type="NCBI Taxonomy" id="40686"/>
    <lineage>
        <taxon>Eukaryota</taxon>
        <taxon>Viridiplantae</taxon>
        <taxon>Streptophyta</taxon>
        <taxon>Embryophyta</taxon>
        <taxon>Tracheophyta</taxon>
        <taxon>Spermatophyta</taxon>
        <taxon>Magnoliopsida</taxon>
        <taxon>eudicotyledons</taxon>
        <taxon>Gunneridae</taxon>
        <taxon>Pentapetalae</taxon>
        <taxon>rosids</taxon>
        <taxon>fabids</taxon>
        <taxon>Malpighiales</taxon>
        <taxon>Salicaceae</taxon>
        <taxon>Saliceae</taxon>
        <taxon>Salix</taxon>
    </lineage>
</organism>
<gene>
    <name evidence="1" type="ORF">SVIM_LOCUS238589</name>
</gene>
<sequence length="142" mass="16346">MISIYGRLLAFDTLLSSLCKKYNLILKKQAAKGKEQQQQEATLSDTFSLQRTCSNNQRVPVRGQVDPLRTFIEEIISELPPEHIREVSFADWRTLIQEQRDRHWSCGQVVSTSFHQGGNWVFMFCAWLKGAILTTLVLKSDE</sequence>
<dbReference type="AlphaFoldDB" id="A0A6N2LZA8"/>
<protein>
    <submittedName>
        <fullName evidence="1">Uncharacterized protein</fullName>
    </submittedName>
</protein>
<accession>A0A6N2LZA8</accession>
<proteinExistence type="predicted"/>
<evidence type="ECO:0000313" key="1">
    <source>
        <dbReference type="EMBL" id="VFU40929.1"/>
    </source>
</evidence>
<dbReference type="EMBL" id="CAADRP010001553">
    <property type="protein sequence ID" value="VFU40929.1"/>
    <property type="molecule type" value="Genomic_DNA"/>
</dbReference>
<reference evidence="1" key="1">
    <citation type="submission" date="2019-03" db="EMBL/GenBank/DDBJ databases">
        <authorList>
            <person name="Mank J."/>
            <person name="Almeida P."/>
        </authorList>
    </citation>
    <scope>NUCLEOTIDE SEQUENCE</scope>
    <source>
        <strain evidence="1">78183</strain>
    </source>
</reference>